<dbReference type="GO" id="GO:0003677">
    <property type="term" value="F:DNA binding"/>
    <property type="evidence" value="ECO:0007669"/>
    <property type="project" value="UniProtKB-KW"/>
</dbReference>
<dbReference type="GO" id="GO:0003700">
    <property type="term" value="F:DNA-binding transcription factor activity"/>
    <property type="evidence" value="ECO:0007669"/>
    <property type="project" value="TreeGrafter"/>
</dbReference>
<evidence type="ECO:0000313" key="3">
    <source>
        <dbReference type="Proteomes" id="UP000613266"/>
    </source>
</evidence>
<dbReference type="InterPro" id="IPR000944">
    <property type="entry name" value="Tscrpt_reg_Rrf2"/>
</dbReference>
<name>A0A931NG56_9BURK</name>
<dbReference type="PANTHER" id="PTHR33221">
    <property type="entry name" value="WINGED HELIX-TURN-HELIX TRANSCRIPTIONAL REGULATOR, RRF2 FAMILY"/>
    <property type="match status" value="1"/>
</dbReference>
<dbReference type="NCBIfam" id="TIGR00738">
    <property type="entry name" value="rrf2_super"/>
    <property type="match status" value="1"/>
</dbReference>
<dbReference type="Pfam" id="PF02082">
    <property type="entry name" value="Rrf2"/>
    <property type="match status" value="1"/>
</dbReference>
<reference evidence="2" key="1">
    <citation type="submission" date="2020-12" db="EMBL/GenBank/DDBJ databases">
        <title>The genome sequence of Inhella sp. 1Y17.</title>
        <authorList>
            <person name="Liu Y."/>
        </authorList>
    </citation>
    <scope>NUCLEOTIDE SEQUENCE</scope>
    <source>
        <strain evidence="2">1Y17</strain>
    </source>
</reference>
<dbReference type="FunFam" id="1.10.10.10:FF:000026">
    <property type="entry name" value="HTH-type transcriptional regulator IscR"/>
    <property type="match status" value="1"/>
</dbReference>
<dbReference type="InterPro" id="IPR036390">
    <property type="entry name" value="WH_DNA-bd_sf"/>
</dbReference>
<dbReference type="GO" id="GO:0005829">
    <property type="term" value="C:cytosol"/>
    <property type="evidence" value="ECO:0007669"/>
    <property type="project" value="TreeGrafter"/>
</dbReference>
<evidence type="ECO:0000313" key="2">
    <source>
        <dbReference type="EMBL" id="MBH9575734.1"/>
    </source>
</evidence>
<dbReference type="PROSITE" id="PS51197">
    <property type="entry name" value="HTH_RRF2_2"/>
    <property type="match status" value="1"/>
</dbReference>
<evidence type="ECO:0000256" key="1">
    <source>
        <dbReference type="ARBA" id="ARBA00023125"/>
    </source>
</evidence>
<dbReference type="InterPro" id="IPR036388">
    <property type="entry name" value="WH-like_DNA-bd_sf"/>
</dbReference>
<comment type="caution">
    <text evidence="2">The sequence shown here is derived from an EMBL/GenBank/DDBJ whole genome shotgun (WGS) entry which is preliminary data.</text>
</comment>
<dbReference type="SUPFAM" id="SSF46785">
    <property type="entry name" value="Winged helix' DNA-binding domain"/>
    <property type="match status" value="1"/>
</dbReference>
<protein>
    <submittedName>
        <fullName evidence="2">Rrf2 family transcriptional regulator</fullName>
    </submittedName>
</protein>
<dbReference type="RefSeq" id="WP_198109333.1">
    <property type="nucleotide sequence ID" value="NZ_JAEDAK010000001.1"/>
</dbReference>
<organism evidence="2 3">
    <name type="scientific">Inhella proteolytica</name>
    <dbReference type="NCBI Taxonomy" id="2795029"/>
    <lineage>
        <taxon>Bacteria</taxon>
        <taxon>Pseudomonadati</taxon>
        <taxon>Pseudomonadota</taxon>
        <taxon>Betaproteobacteria</taxon>
        <taxon>Burkholderiales</taxon>
        <taxon>Sphaerotilaceae</taxon>
        <taxon>Inhella</taxon>
    </lineage>
</organism>
<dbReference type="Gene3D" id="1.10.10.10">
    <property type="entry name" value="Winged helix-like DNA-binding domain superfamily/Winged helix DNA-binding domain"/>
    <property type="match status" value="1"/>
</dbReference>
<keyword evidence="1" id="KW-0238">DNA-binding</keyword>
<gene>
    <name evidence="2" type="ORF">I7X39_02340</name>
</gene>
<dbReference type="AlphaFoldDB" id="A0A931NG56"/>
<sequence length="180" mass="19394">MRLTTKGRFAVTAMVDLALREHSGPVALAAIAQRQQISLSYLEQLFGKLRRAELVESTRGPGGGYKLGRSSASITVADVILAVDEALDATGCGGKENCMGHDTGACLTHDLWTRLNERMLDYLRSVSLKQIVEEQRAKGVVVDEPQISSLKRAFSPSPVAKPIRVTAPNSVFDLGTALSK</sequence>
<dbReference type="Proteomes" id="UP000613266">
    <property type="component" value="Unassembled WGS sequence"/>
</dbReference>
<accession>A0A931NG56</accession>
<dbReference type="PANTHER" id="PTHR33221:SF5">
    <property type="entry name" value="HTH-TYPE TRANSCRIPTIONAL REGULATOR ISCR"/>
    <property type="match status" value="1"/>
</dbReference>
<dbReference type="EMBL" id="JAEDAK010000001">
    <property type="protein sequence ID" value="MBH9575734.1"/>
    <property type="molecule type" value="Genomic_DNA"/>
</dbReference>
<proteinExistence type="predicted"/>
<keyword evidence="3" id="KW-1185">Reference proteome</keyword>